<feature type="domain" description="Choloylglycine hydrolase/NAAA C-terminal" evidence="3">
    <location>
        <begin position="2"/>
        <end position="324"/>
    </location>
</feature>
<dbReference type="SUPFAM" id="SSF56235">
    <property type="entry name" value="N-terminal nucleophile aminohydrolases (Ntn hydrolases)"/>
    <property type="match status" value="1"/>
</dbReference>
<sequence length="342" mass="39543">MCTGIKLMTDENEVFWGRTQDFDQDFDYAGITIPRNWDYHSTFTPFRTKYAVMGIVWAEHDVEENPVVLDGMNEHGLCGGSFYFDHFYKYVPAAEVEASGKIGLRGEEVVTWILTNYKDLDEIKENLNKDIGVVSEAGPMMGKSVPQHAVFQDKSGRSIVVEPTRENGFDIYENKIGVFTNEPNFDWHVTNLKTHLERSTRRKYTYAMEEPIEPFEIDEFNTGLAGIPSGLSPDARFLRAAYHKLLSVDVTREDALHQLIHLLGAVTNPKGSLRLIKENKFVLPYTQYTSYYDVNKMTLYIRLYENTNLQKLEFNLQDVNHKEVQYYSFRKDEVIVDLLPQD</sequence>
<protein>
    <submittedName>
        <fullName evidence="4">Choloylglycine hydrolase</fullName>
        <ecNumber evidence="4">3.5.1.24</ecNumber>
    </submittedName>
</protein>
<proteinExistence type="inferred from homology"/>
<dbReference type="PANTHER" id="PTHR35527:SF2">
    <property type="entry name" value="HYDROLASE"/>
    <property type="match status" value="1"/>
</dbReference>
<dbReference type="GO" id="GO:0045302">
    <property type="term" value="F:choloylglycine hydrolase activity"/>
    <property type="evidence" value="ECO:0007669"/>
    <property type="project" value="UniProtKB-EC"/>
</dbReference>
<dbReference type="PANTHER" id="PTHR35527">
    <property type="entry name" value="CHOLOYLGLYCINE HYDROLASE"/>
    <property type="match status" value="1"/>
</dbReference>
<dbReference type="EMBL" id="UGYZ01000002">
    <property type="protein sequence ID" value="SUI99303.1"/>
    <property type="molecule type" value="Genomic_DNA"/>
</dbReference>
<evidence type="ECO:0000259" key="3">
    <source>
        <dbReference type="Pfam" id="PF02275"/>
    </source>
</evidence>
<gene>
    <name evidence="4" type="primary">cbh</name>
    <name evidence="4" type="ORF">NCTC4822_00554</name>
</gene>
<dbReference type="Pfam" id="PF02275">
    <property type="entry name" value="CBAH"/>
    <property type="match status" value="1"/>
</dbReference>
<dbReference type="Proteomes" id="UP000254519">
    <property type="component" value="Unassembled WGS sequence"/>
</dbReference>
<accession>A0A380BDW8</accession>
<evidence type="ECO:0000256" key="2">
    <source>
        <dbReference type="ARBA" id="ARBA00022801"/>
    </source>
</evidence>
<dbReference type="EC" id="3.5.1.24" evidence="4"/>
<reference evidence="4 5" key="1">
    <citation type="submission" date="2018-06" db="EMBL/GenBank/DDBJ databases">
        <authorList>
            <consortium name="Pathogen Informatics"/>
            <person name="Doyle S."/>
        </authorList>
    </citation>
    <scope>NUCLEOTIDE SEQUENCE [LARGE SCALE GENOMIC DNA]</scope>
    <source>
        <strain evidence="5">ATCC 11859 / DSM 33 / NCIB 8841 / NCTC 4822</strain>
    </source>
</reference>
<comment type="similarity">
    <text evidence="1">Belongs to the peptidase C59 family.</text>
</comment>
<keyword evidence="2 4" id="KW-0378">Hydrolase</keyword>
<evidence type="ECO:0000313" key="5">
    <source>
        <dbReference type="Proteomes" id="UP000254519"/>
    </source>
</evidence>
<keyword evidence="5" id="KW-1185">Reference proteome</keyword>
<dbReference type="AlphaFoldDB" id="A0A380BDW8"/>
<dbReference type="OrthoDB" id="9794717at2"/>
<dbReference type="InterPro" id="IPR052193">
    <property type="entry name" value="Peptidase_C59"/>
</dbReference>
<dbReference type="RefSeq" id="WP_115360034.1">
    <property type="nucleotide sequence ID" value="NZ_CP038012.1"/>
</dbReference>
<dbReference type="InterPro" id="IPR029055">
    <property type="entry name" value="Ntn_hydrolases_N"/>
</dbReference>
<evidence type="ECO:0000313" key="4">
    <source>
        <dbReference type="EMBL" id="SUI99303.1"/>
    </source>
</evidence>
<dbReference type="Gene3D" id="3.60.60.10">
    <property type="entry name" value="Penicillin V Acylase, Chain A"/>
    <property type="match status" value="1"/>
</dbReference>
<dbReference type="InterPro" id="IPR029132">
    <property type="entry name" value="CBAH/NAAA_C"/>
</dbReference>
<organism evidence="4 5">
    <name type="scientific">Sporosarcina pasteurii</name>
    <name type="common">Bacillus pasteurii</name>
    <dbReference type="NCBI Taxonomy" id="1474"/>
    <lineage>
        <taxon>Bacteria</taxon>
        <taxon>Bacillati</taxon>
        <taxon>Bacillota</taxon>
        <taxon>Bacilli</taxon>
        <taxon>Bacillales</taxon>
        <taxon>Caryophanaceae</taxon>
        <taxon>Sporosarcina</taxon>
    </lineage>
</organism>
<name>A0A380BDW8_SPOPA</name>
<evidence type="ECO:0000256" key="1">
    <source>
        <dbReference type="ARBA" id="ARBA00006625"/>
    </source>
</evidence>